<organism evidence="2 3">
    <name type="scientific">Oceanibaculum indicum</name>
    <dbReference type="NCBI Taxonomy" id="526216"/>
    <lineage>
        <taxon>Bacteria</taxon>
        <taxon>Pseudomonadati</taxon>
        <taxon>Pseudomonadota</taxon>
        <taxon>Alphaproteobacteria</taxon>
        <taxon>Rhodospirillales</taxon>
        <taxon>Oceanibaculaceae</taxon>
        <taxon>Oceanibaculum</taxon>
    </lineage>
</organism>
<proteinExistence type="predicted"/>
<sequence>MFSASKKSDPEAERRLIEALKARCDAQIHQLAGMAEKAETTSAERAAQRLVELAKNPKLPGDYRKYAMEEAQKLECAANIKATDMAVHRAMAAALADDKEARDKEVAKIRQFMQKAISLRAPADFRVGTEKSLENILLSGGVKHTGPTKAKPLDTAPKNEKHAKDGLPAMVR</sequence>
<dbReference type="Proteomes" id="UP000277424">
    <property type="component" value="Unassembled WGS sequence"/>
</dbReference>
<feature type="region of interest" description="Disordered" evidence="1">
    <location>
        <begin position="143"/>
        <end position="172"/>
    </location>
</feature>
<gene>
    <name evidence="2" type="ORF">BCL74_1952</name>
</gene>
<dbReference type="RefSeq" id="WP_008944543.1">
    <property type="nucleotide sequence ID" value="NZ_RBIG01000002.1"/>
</dbReference>
<evidence type="ECO:0000313" key="2">
    <source>
        <dbReference type="EMBL" id="RKQ70016.1"/>
    </source>
</evidence>
<comment type="caution">
    <text evidence="2">The sequence shown here is derived from an EMBL/GenBank/DDBJ whole genome shotgun (WGS) entry which is preliminary data.</text>
</comment>
<evidence type="ECO:0000256" key="1">
    <source>
        <dbReference type="SAM" id="MobiDB-lite"/>
    </source>
</evidence>
<accession>A0A420WGC3</accession>
<dbReference type="OrthoDB" id="7356444at2"/>
<name>A0A420WGC3_9PROT</name>
<dbReference type="AlphaFoldDB" id="A0A420WGC3"/>
<protein>
    <submittedName>
        <fullName evidence="2">Uncharacterized protein</fullName>
    </submittedName>
</protein>
<evidence type="ECO:0000313" key="3">
    <source>
        <dbReference type="Proteomes" id="UP000277424"/>
    </source>
</evidence>
<reference evidence="2 3" key="1">
    <citation type="submission" date="2018-10" db="EMBL/GenBank/DDBJ databases">
        <title>Comparative analysis of microorganisms from saline springs in Andes Mountain Range, Colombia.</title>
        <authorList>
            <person name="Rubin E."/>
        </authorList>
    </citation>
    <scope>NUCLEOTIDE SEQUENCE [LARGE SCALE GENOMIC DNA]</scope>
    <source>
        <strain evidence="2 3">USBA 36</strain>
    </source>
</reference>
<dbReference type="EMBL" id="RBIG01000002">
    <property type="protein sequence ID" value="RKQ70016.1"/>
    <property type="molecule type" value="Genomic_DNA"/>
</dbReference>